<dbReference type="RefSeq" id="WP_386355956.1">
    <property type="nucleotide sequence ID" value="NZ_JBHSFG010000119.1"/>
</dbReference>
<accession>A0ABV8Z5R5</accession>
<comment type="caution">
    <text evidence="1">The sequence shown here is derived from an EMBL/GenBank/DDBJ whole genome shotgun (WGS) entry which is preliminary data.</text>
</comment>
<organism evidence="1 2">
    <name type="scientific">Streptomyces xiangluensis</name>
    <dbReference type="NCBI Taxonomy" id="2665720"/>
    <lineage>
        <taxon>Bacteria</taxon>
        <taxon>Bacillati</taxon>
        <taxon>Actinomycetota</taxon>
        <taxon>Actinomycetes</taxon>
        <taxon>Kitasatosporales</taxon>
        <taxon>Streptomycetaceae</taxon>
        <taxon>Streptomyces</taxon>
    </lineage>
</organism>
<sequence length="49" mass="5493">MSERDECVEIDLDRERHLGDELVVVQGCRGAGKYERVSALSQYSCTVSC</sequence>
<dbReference type="Proteomes" id="UP001596012">
    <property type="component" value="Unassembled WGS sequence"/>
</dbReference>
<evidence type="ECO:0000313" key="1">
    <source>
        <dbReference type="EMBL" id="MFC4472335.1"/>
    </source>
</evidence>
<dbReference type="EMBL" id="JBHSFG010000119">
    <property type="protein sequence ID" value="MFC4472335.1"/>
    <property type="molecule type" value="Genomic_DNA"/>
</dbReference>
<reference evidence="2" key="1">
    <citation type="journal article" date="2019" name="Int. J. Syst. Evol. Microbiol.">
        <title>The Global Catalogue of Microorganisms (GCM) 10K type strain sequencing project: providing services to taxonomists for standard genome sequencing and annotation.</title>
        <authorList>
            <consortium name="The Broad Institute Genomics Platform"/>
            <consortium name="The Broad Institute Genome Sequencing Center for Infectious Disease"/>
            <person name="Wu L."/>
            <person name="Ma J."/>
        </authorList>
    </citation>
    <scope>NUCLEOTIDE SEQUENCE [LARGE SCALE GENOMIC DNA]</scope>
    <source>
        <strain evidence="2">DT43</strain>
    </source>
</reference>
<gene>
    <name evidence="1" type="ORF">ACFPH6_49040</name>
</gene>
<keyword evidence="2" id="KW-1185">Reference proteome</keyword>
<protein>
    <submittedName>
        <fullName evidence="1">Uncharacterized protein</fullName>
    </submittedName>
</protein>
<evidence type="ECO:0000313" key="2">
    <source>
        <dbReference type="Proteomes" id="UP001596012"/>
    </source>
</evidence>
<name>A0ABV8Z5R5_9ACTN</name>
<proteinExistence type="predicted"/>